<evidence type="ECO:0000256" key="1">
    <source>
        <dbReference type="SAM" id="SignalP"/>
    </source>
</evidence>
<feature type="signal peptide" evidence="1">
    <location>
        <begin position="1"/>
        <end position="19"/>
    </location>
</feature>
<evidence type="ECO:0000313" key="3">
    <source>
        <dbReference type="EMBL" id="TYP14521.1"/>
    </source>
</evidence>
<sequence length="130" mass="14340">MRKIILLLFIIFTSSCSSTSVSVYPEGNYLPDATVGKEYHVSILIEGGGVYSKTPIIIEPPDSGIKWSPHKEKFTLDGKEKISNNYNKLMIIGKPSKVGEIHISVGGGVRGTMFSGSREFNKTYIIKVKE</sequence>
<proteinExistence type="predicted"/>
<evidence type="ECO:0000313" key="2">
    <source>
        <dbReference type="EMBL" id="CDG19042.1"/>
    </source>
</evidence>
<dbReference type="Proteomes" id="UP000032721">
    <property type="component" value="Chromosome"/>
</dbReference>
<dbReference type="Proteomes" id="UP000324170">
    <property type="component" value="Unassembled WGS sequence"/>
</dbReference>
<reference evidence="3 5" key="2">
    <citation type="submission" date="2019-07" db="EMBL/GenBank/DDBJ databases">
        <title>Genomic Encyclopedia of Type Strains, Phase I: the one thousand microbial genomes (KMG-I) project.</title>
        <authorList>
            <person name="Kyrpides N."/>
        </authorList>
    </citation>
    <scope>NUCLEOTIDE SEQUENCE [LARGE SCALE GENOMIC DNA]</scope>
    <source>
        <strain evidence="3 5">DSM 17909</strain>
    </source>
</reference>
<accession>A0A068QVJ9</accession>
<dbReference type="EMBL" id="VNHN01000006">
    <property type="protein sequence ID" value="TYP14521.1"/>
    <property type="molecule type" value="Genomic_DNA"/>
</dbReference>
<dbReference type="KEGG" id="xdo:XDD1_3352"/>
<evidence type="ECO:0008006" key="6">
    <source>
        <dbReference type="Google" id="ProtNLM"/>
    </source>
</evidence>
<gene>
    <name evidence="3" type="ORF">LY16_00560</name>
    <name evidence="2" type="ORF">XDD1_3352</name>
</gene>
<dbReference type="HOGENOM" id="CLU_152358_1_0_6"/>
<evidence type="ECO:0000313" key="4">
    <source>
        <dbReference type="Proteomes" id="UP000032721"/>
    </source>
</evidence>
<dbReference type="AlphaFoldDB" id="A0A068QVJ9"/>
<dbReference type="STRING" id="351671.XDD1_3352"/>
<dbReference type="RefSeq" id="WP_045972566.1">
    <property type="nucleotide sequence ID" value="NZ_CAWMED010000001.1"/>
</dbReference>
<keyword evidence="1" id="KW-0732">Signal</keyword>
<protein>
    <recommendedName>
        <fullName evidence="6">Lipoprotein</fullName>
    </recommendedName>
</protein>
<evidence type="ECO:0000313" key="5">
    <source>
        <dbReference type="Proteomes" id="UP000324170"/>
    </source>
</evidence>
<organism evidence="2 4">
    <name type="scientific">Xenorhabdus doucetiae</name>
    <dbReference type="NCBI Taxonomy" id="351671"/>
    <lineage>
        <taxon>Bacteria</taxon>
        <taxon>Pseudomonadati</taxon>
        <taxon>Pseudomonadota</taxon>
        <taxon>Gammaproteobacteria</taxon>
        <taxon>Enterobacterales</taxon>
        <taxon>Morganellaceae</taxon>
        <taxon>Xenorhabdus</taxon>
    </lineage>
</organism>
<dbReference type="PROSITE" id="PS51257">
    <property type="entry name" value="PROKAR_LIPOPROTEIN"/>
    <property type="match status" value="1"/>
</dbReference>
<name>A0A068QVJ9_9GAMM</name>
<dbReference type="EMBL" id="FO704550">
    <property type="protein sequence ID" value="CDG19042.1"/>
    <property type="molecule type" value="Genomic_DNA"/>
</dbReference>
<keyword evidence="5" id="KW-1185">Reference proteome</keyword>
<dbReference type="OrthoDB" id="6444357at2"/>
<feature type="chain" id="PRO_5001652242" description="Lipoprotein" evidence="1">
    <location>
        <begin position="20"/>
        <end position="130"/>
    </location>
</feature>
<reference evidence="2 4" key="1">
    <citation type="submission" date="2013-07" db="EMBL/GenBank/DDBJ databases">
        <authorList>
            <person name="Genoscope - CEA"/>
        </authorList>
    </citation>
    <scope>NUCLEOTIDE SEQUENCE [LARGE SCALE GENOMIC DNA]</scope>
    <source>
        <strain evidence="2">FRM16</strain>
        <strain evidence="4">FRM16 / DSM 17909</strain>
    </source>
</reference>